<comment type="similarity">
    <text evidence="2 10">Belongs to the beta sliding clamp family.</text>
</comment>
<dbReference type="Pfam" id="PF00712">
    <property type="entry name" value="DNA_pol3_beta"/>
    <property type="match status" value="1"/>
</dbReference>
<name>A0A0S3QR81_THET7</name>
<dbReference type="STRING" id="1298851.TST_0002"/>
<evidence type="ECO:0000256" key="8">
    <source>
        <dbReference type="ARBA" id="ARBA00022932"/>
    </source>
</evidence>
<proteinExistence type="inferred from homology"/>
<feature type="domain" description="DNA polymerase III beta sliding clamp C-terminal" evidence="13">
    <location>
        <begin position="254"/>
        <end position="380"/>
    </location>
</feature>
<accession>A0A0S3QR81</accession>
<evidence type="ECO:0000256" key="9">
    <source>
        <dbReference type="ARBA" id="ARBA00023125"/>
    </source>
</evidence>
<dbReference type="GO" id="GO:0008408">
    <property type="term" value="F:3'-5' exonuclease activity"/>
    <property type="evidence" value="ECO:0007669"/>
    <property type="project" value="InterPro"/>
</dbReference>
<dbReference type="GO" id="GO:0009360">
    <property type="term" value="C:DNA polymerase III complex"/>
    <property type="evidence" value="ECO:0007669"/>
    <property type="project" value="InterPro"/>
</dbReference>
<dbReference type="AlphaFoldDB" id="A0A0S3QR81"/>
<dbReference type="Gene3D" id="3.70.10.10">
    <property type="match status" value="1"/>
</dbReference>
<dbReference type="Gene3D" id="3.10.150.10">
    <property type="entry name" value="DNA Polymerase III, subunit A, domain 2"/>
    <property type="match status" value="1"/>
</dbReference>
<feature type="domain" description="DNA polymerase III beta sliding clamp central" evidence="12">
    <location>
        <begin position="136"/>
        <end position="252"/>
    </location>
</feature>
<evidence type="ECO:0000256" key="1">
    <source>
        <dbReference type="ARBA" id="ARBA00004496"/>
    </source>
</evidence>
<dbReference type="CDD" id="cd00140">
    <property type="entry name" value="beta_clamp"/>
    <property type="match status" value="1"/>
</dbReference>
<keyword evidence="15" id="KW-1185">Reference proteome</keyword>
<dbReference type="GO" id="GO:0003677">
    <property type="term" value="F:DNA binding"/>
    <property type="evidence" value="ECO:0007669"/>
    <property type="project" value="UniProtKB-UniRule"/>
</dbReference>
<reference evidence="15" key="1">
    <citation type="journal article" date="2018" name="Science">
        <title>A primordial and reversible TCA cycle in a facultatively chemolithoautotrophic thermophile.</title>
        <authorList>
            <person name="Nunoura T."/>
            <person name="Chikaraishi Y."/>
            <person name="Izaki R."/>
            <person name="Suwa T."/>
            <person name="Sato T."/>
            <person name="Harada T."/>
            <person name="Mori K."/>
            <person name="Kato Y."/>
            <person name="Miyazaki M."/>
            <person name="Shimamura S."/>
            <person name="Yanagawa K."/>
            <person name="Shuto A."/>
            <person name="Ohkouchi N."/>
            <person name="Fujita N."/>
            <person name="Takaki Y."/>
            <person name="Atomi H."/>
            <person name="Takai K."/>
        </authorList>
    </citation>
    <scope>NUCLEOTIDE SEQUENCE [LARGE SCALE GENOMIC DNA]</scope>
    <source>
        <strain evidence="15">DSM 17441 / JCM 13301 / NBRC 103674 / ABI70S6</strain>
    </source>
</reference>
<evidence type="ECO:0000256" key="4">
    <source>
        <dbReference type="ARBA" id="ARBA00022490"/>
    </source>
</evidence>
<evidence type="ECO:0000313" key="14">
    <source>
        <dbReference type="EMBL" id="BAT70813.1"/>
    </source>
</evidence>
<dbReference type="InterPro" id="IPR001001">
    <property type="entry name" value="DNA_polIII_beta"/>
</dbReference>
<feature type="domain" description="DNA polymerase III beta sliding clamp N-terminal" evidence="11">
    <location>
        <begin position="15"/>
        <end position="126"/>
    </location>
</feature>
<comment type="subcellular location">
    <subcellularLocation>
        <location evidence="1 10">Cytoplasm</location>
    </subcellularLocation>
</comment>
<dbReference type="InterPro" id="IPR046938">
    <property type="entry name" value="DNA_clamp_sf"/>
</dbReference>
<dbReference type="Proteomes" id="UP000063234">
    <property type="component" value="Chromosome"/>
</dbReference>
<comment type="subunit">
    <text evidence="10">Forms a ring-shaped head-to-tail homodimer around DNA.</text>
</comment>
<dbReference type="InterPro" id="IPR022637">
    <property type="entry name" value="DNA_polIII_beta_cen"/>
</dbReference>
<evidence type="ECO:0000256" key="10">
    <source>
        <dbReference type="PIRNR" id="PIRNR000804"/>
    </source>
</evidence>
<evidence type="ECO:0000256" key="3">
    <source>
        <dbReference type="ARBA" id="ARBA00021035"/>
    </source>
</evidence>
<sequence>MKGGKTMGKCLTDKGSLQSALMLIQGVIEKKAINPVLTSVVFETVGDDVLRLKATNLEESILVNTWAEVHEPINLAVSAKRLFEFVRELPDLPISIEVDESGTLNLSVERIRATFPTLDVEEFPDFPAKPESTLLLSRDVFLDALDKVYYSIAADAVSMPLMGMLFKKEGDVLHFVSTDGHRLSLVERSVEGLEAHDFEMIIPRKGVQEIRKVLERKVEVDAVEVGFSENHCYVKAGNVEIFSRVLEGRYPNYKRVVPEEFDKEFIVSTKEFMQAAKRVSLFSEDKVRGIRIEFRPDESLIVVSSMVSSGSGFSGAASQEIEIADVSGTNFVFGLNAKYLMEALSAFDSETVRVSTGEALWPVKLTSEEVPYYLHIIMPLKLEE</sequence>
<evidence type="ECO:0000259" key="11">
    <source>
        <dbReference type="Pfam" id="PF00712"/>
    </source>
</evidence>
<dbReference type="PIRSF" id="PIRSF000804">
    <property type="entry name" value="DNA_pol_III_b"/>
    <property type="match status" value="1"/>
</dbReference>
<dbReference type="KEGG" id="ttk:TST_0002"/>
<evidence type="ECO:0000256" key="5">
    <source>
        <dbReference type="ARBA" id="ARBA00022679"/>
    </source>
</evidence>
<evidence type="ECO:0000259" key="12">
    <source>
        <dbReference type="Pfam" id="PF02767"/>
    </source>
</evidence>
<dbReference type="InterPro" id="IPR022634">
    <property type="entry name" value="DNA_polIII_beta_N"/>
</dbReference>
<organism evidence="14 15">
    <name type="scientific">Thermosulfidibacter takaii (strain DSM 17441 / JCM 13301 / NBRC 103674 / ABI70S6)</name>
    <dbReference type="NCBI Taxonomy" id="1298851"/>
    <lineage>
        <taxon>Bacteria</taxon>
        <taxon>Pseudomonadati</taxon>
        <taxon>Thermosulfidibacterota</taxon>
        <taxon>Thermosulfidibacteria</taxon>
        <taxon>Thermosulfidibacterales</taxon>
        <taxon>Thermosulfidibacteraceae</taxon>
    </lineage>
</organism>
<dbReference type="InterPro" id="IPR022635">
    <property type="entry name" value="DNA_polIII_beta_C"/>
</dbReference>
<keyword evidence="7 10" id="KW-0235">DNA replication</keyword>
<dbReference type="GO" id="GO:0003887">
    <property type="term" value="F:DNA-directed DNA polymerase activity"/>
    <property type="evidence" value="ECO:0007669"/>
    <property type="project" value="UniProtKB-UniRule"/>
</dbReference>
<evidence type="ECO:0000259" key="13">
    <source>
        <dbReference type="Pfam" id="PF02768"/>
    </source>
</evidence>
<evidence type="ECO:0000256" key="2">
    <source>
        <dbReference type="ARBA" id="ARBA00010752"/>
    </source>
</evidence>
<evidence type="ECO:0000313" key="15">
    <source>
        <dbReference type="Proteomes" id="UP000063234"/>
    </source>
</evidence>
<dbReference type="Pfam" id="PF02768">
    <property type="entry name" value="DNA_pol3_beta_3"/>
    <property type="match status" value="1"/>
</dbReference>
<keyword evidence="4 10" id="KW-0963">Cytoplasm</keyword>
<dbReference type="EMBL" id="AP013035">
    <property type="protein sequence ID" value="BAT70813.1"/>
    <property type="molecule type" value="Genomic_DNA"/>
</dbReference>
<comment type="function">
    <text evidence="10">Confers DNA tethering and processivity to DNA polymerases and other proteins. Acts as a clamp, forming a ring around DNA (a reaction catalyzed by the clamp-loading complex) which diffuses in an ATP-independent manner freely and bidirectionally along dsDNA. Initially characterized for its ability to contact the catalytic subunit of DNA polymerase III (Pol III), a complex, multichain enzyme responsible for most of the replicative synthesis in bacteria; Pol III exhibits 3'-5' exonuclease proofreading activity. The beta chain is required for initiation of replication as well as for processivity of DNA replication.</text>
</comment>
<dbReference type="PATRIC" id="fig|1298851.3.peg.2"/>
<protein>
    <recommendedName>
        <fullName evidence="3 10">Beta sliding clamp</fullName>
    </recommendedName>
</protein>
<dbReference type="PANTHER" id="PTHR30478">
    <property type="entry name" value="DNA POLYMERASE III SUBUNIT BETA"/>
    <property type="match status" value="1"/>
</dbReference>
<dbReference type="SUPFAM" id="SSF55979">
    <property type="entry name" value="DNA clamp"/>
    <property type="match status" value="3"/>
</dbReference>
<keyword evidence="8 10" id="KW-0239">DNA-directed DNA polymerase</keyword>
<dbReference type="GO" id="GO:0006271">
    <property type="term" value="P:DNA strand elongation involved in DNA replication"/>
    <property type="evidence" value="ECO:0007669"/>
    <property type="project" value="TreeGrafter"/>
</dbReference>
<evidence type="ECO:0000256" key="7">
    <source>
        <dbReference type="ARBA" id="ARBA00022705"/>
    </source>
</evidence>
<dbReference type="SMART" id="SM00480">
    <property type="entry name" value="POL3Bc"/>
    <property type="match status" value="1"/>
</dbReference>
<dbReference type="NCBIfam" id="TIGR00663">
    <property type="entry name" value="dnan"/>
    <property type="match status" value="1"/>
</dbReference>
<keyword evidence="5 10" id="KW-0808">Transferase</keyword>
<evidence type="ECO:0000256" key="6">
    <source>
        <dbReference type="ARBA" id="ARBA00022695"/>
    </source>
</evidence>
<gene>
    <name evidence="14" type="primary">dnaN</name>
    <name evidence="14" type="ORF">TST_0002</name>
</gene>
<dbReference type="Pfam" id="PF02767">
    <property type="entry name" value="DNA_pol3_beta_2"/>
    <property type="match status" value="1"/>
</dbReference>
<dbReference type="GO" id="GO:0005737">
    <property type="term" value="C:cytoplasm"/>
    <property type="evidence" value="ECO:0007669"/>
    <property type="project" value="UniProtKB-SubCell"/>
</dbReference>
<dbReference type="PANTHER" id="PTHR30478:SF0">
    <property type="entry name" value="BETA SLIDING CLAMP"/>
    <property type="match status" value="1"/>
</dbReference>
<keyword evidence="9" id="KW-0238">DNA-binding</keyword>
<keyword evidence="6 10" id="KW-0548">Nucleotidyltransferase</keyword>